<feature type="compositionally biased region" description="Basic and acidic residues" evidence="7">
    <location>
        <begin position="1"/>
        <end position="13"/>
    </location>
</feature>
<evidence type="ECO:0000313" key="9">
    <source>
        <dbReference type="EMBL" id="CAD7645634.1"/>
    </source>
</evidence>
<proteinExistence type="inferred from homology"/>
<dbReference type="InterPro" id="IPR023313">
    <property type="entry name" value="UBQ-conjugating_AS"/>
</dbReference>
<dbReference type="SUPFAM" id="SSF46934">
    <property type="entry name" value="UBA-like"/>
    <property type="match status" value="1"/>
</dbReference>
<feature type="region of interest" description="Disordered" evidence="7">
    <location>
        <begin position="1"/>
        <end position="20"/>
    </location>
</feature>
<keyword evidence="10" id="KW-1185">Reference proteome</keyword>
<dbReference type="AlphaFoldDB" id="A0A7R9LQ06"/>
<evidence type="ECO:0000256" key="6">
    <source>
        <dbReference type="RuleBase" id="RU362109"/>
    </source>
</evidence>
<dbReference type="SUPFAM" id="SSF54495">
    <property type="entry name" value="UBC-like"/>
    <property type="match status" value="1"/>
</dbReference>
<comment type="similarity">
    <text evidence="6">Belongs to the ubiquitin-conjugating enzyme family.</text>
</comment>
<dbReference type="PROSITE" id="PS00183">
    <property type="entry name" value="UBC_1"/>
    <property type="match status" value="1"/>
</dbReference>
<evidence type="ECO:0000256" key="7">
    <source>
        <dbReference type="SAM" id="MobiDB-lite"/>
    </source>
</evidence>
<organism evidence="9">
    <name type="scientific">Oppiella nova</name>
    <dbReference type="NCBI Taxonomy" id="334625"/>
    <lineage>
        <taxon>Eukaryota</taxon>
        <taxon>Metazoa</taxon>
        <taxon>Ecdysozoa</taxon>
        <taxon>Arthropoda</taxon>
        <taxon>Chelicerata</taxon>
        <taxon>Arachnida</taxon>
        <taxon>Acari</taxon>
        <taxon>Acariformes</taxon>
        <taxon>Sarcoptiformes</taxon>
        <taxon>Oribatida</taxon>
        <taxon>Brachypylina</taxon>
        <taxon>Oppioidea</taxon>
        <taxon>Oppiidae</taxon>
        <taxon>Oppiella</taxon>
    </lineage>
</organism>
<evidence type="ECO:0000256" key="5">
    <source>
        <dbReference type="PROSITE-ProRule" id="PRU10133"/>
    </source>
</evidence>
<dbReference type="Pfam" id="PF00179">
    <property type="entry name" value="UQ_con"/>
    <property type="match status" value="1"/>
</dbReference>
<sequence>MTSAFSEDREGVRGRGWRRGAGGQWAGVGADRGRLVWAGVCWGEAGGDSSATRSDSEPTDGMANIASQRIQREFQEVVKSDEVAKSLIAIELVNNSLLELRGRITGPPDTPYDGGVFHLEIKVPETYPFNPPKVRFVTKIWHPNISSVTGAICLDILKDQWAAAMTIRTVLLSLQALLAAAEADDPQDAVVAKQYKENPELFRQTARHWTYIYAFGRQCSASAPFEEFDRKIRRLQEVMRIDEHKALVALSSNNWELERATQALLP</sequence>
<gene>
    <name evidence="9" type="ORF">ONB1V03_LOCUS5310</name>
</gene>
<dbReference type="InterPro" id="IPR000608">
    <property type="entry name" value="UBC"/>
</dbReference>
<dbReference type="OrthoDB" id="9993688at2759"/>
<evidence type="ECO:0000256" key="3">
    <source>
        <dbReference type="ARBA" id="ARBA00022786"/>
    </source>
</evidence>
<dbReference type="Proteomes" id="UP000728032">
    <property type="component" value="Unassembled WGS sequence"/>
</dbReference>
<keyword evidence="1" id="KW-0808">Transferase</keyword>
<dbReference type="PANTHER" id="PTHR24068">
    <property type="entry name" value="UBIQUITIN-CONJUGATING ENZYME E2"/>
    <property type="match status" value="1"/>
</dbReference>
<feature type="active site" description="Glycyl thioester intermediate" evidence="5">
    <location>
        <position position="153"/>
    </location>
</feature>
<evidence type="ECO:0000256" key="4">
    <source>
        <dbReference type="ARBA" id="ARBA00022840"/>
    </source>
</evidence>
<dbReference type="Gene3D" id="1.10.8.10">
    <property type="entry name" value="DNA helicase RuvA subunit, C-terminal domain"/>
    <property type="match status" value="1"/>
</dbReference>
<dbReference type="InterPro" id="IPR009060">
    <property type="entry name" value="UBA-like_sf"/>
</dbReference>
<name>A0A7R9LQ06_9ACAR</name>
<reference evidence="9" key="1">
    <citation type="submission" date="2020-11" db="EMBL/GenBank/DDBJ databases">
        <authorList>
            <person name="Tran Van P."/>
        </authorList>
    </citation>
    <scope>NUCLEOTIDE SEQUENCE</scope>
</reference>
<dbReference type="GO" id="GO:0005524">
    <property type="term" value="F:ATP binding"/>
    <property type="evidence" value="ECO:0007669"/>
    <property type="project" value="UniProtKB-UniRule"/>
</dbReference>
<dbReference type="FunFam" id="3.10.110.10:FF:000021">
    <property type="entry name" value="Putative ubiquitin-conjugating enzyme e2 k"/>
    <property type="match status" value="1"/>
</dbReference>
<evidence type="ECO:0000259" key="8">
    <source>
        <dbReference type="PROSITE" id="PS50127"/>
    </source>
</evidence>
<keyword evidence="2 6" id="KW-0547">Nucleotide-binding</keyword>
<dbReference type="PROSITE" id="PS50127">
    <property type="entry name" value="UBC_2"/>
    <property type="match status" value="1"/>
</dbReference>
<evidence type="ECO:0000256" key="2">
    <source>
        <dbReference type="ARBA" id="ARBA00022741"/>
    </source>
</evidence>
<keyword evidence="4 6" id="KW-0067">ATP-binding</keyword>
<dbReference type="Gene3D" id="3.10.110.10">
    <property type="entry name" value="Ubiquitin Conjugating Enzyme"/>
    <property type="match status" value="1"/>
</dbReference>
<dbReference type="GO" id="GO:0016740">
    <property type="term" value="F:transferase activity"/>
    <property type="evidence" value="ECO:0007669"/>
    <property type="project" value="UniProtKB-KW"/>
</dbReference>
<dbReference type="EMBL" id="OC916926">
    <property type="protein sequence ID" value="CAD7645634.1"/>
    <property type="molecule type" value="Genomic_DNA"/>
</dbReference>
<dbReference type="CDD" id="cd23800">
    <property type="entry name" value="UBCc_UBE2K"/>
    <property type="match status" value="1"/>
</dbReference>
<keyword evidence="3 6" id="KW-0833">Ubl conjugation pathway</keyword>
<accession>A0A7R9LQ06</accession>
<evidence type="ECO:0000256" key="1">
    <source>
        <dbReference type="ARBA" id="ARBA00022679"/>
    </source>
</evidence>
<dbReference type="SMART" id="SM00212">
    <property type="entry name" value="UBCc"/>
    <property type="match status" value="1"/>
</dbReference>
<feature type="domain" description="UBC core" evidence="8">
    <location>
        <begin position="65"/>
        <end position="215"/>
    </location>
</feature>
<dbReference type="InterPro" id="IPR016135">
    <property type="entry name" value="UBQ-conjugating_enzyme/RWD"/>
</dbReference>
<evidence type="ECO:0000313" key="10">
    <source>
        <dbReference type="Proteomes" id="UP000728032"/>
    </source>
</evidence>
<dbReference type="EMBL" id="CAJPVJ010002101">
    <property type="protein sequence ID" value="CAG2165772.1"/>
    <property type="molecule type" value="Genomic_DNA"/>
</dbReference>
<protein>
    <recommendedName>
        <fullName evidence="8">UBC core domain-containing protein</fullName>
    </recommendedName>
</protein>